<evidence type="ECO:0000313" key="2">
    <source>
        <dbReference type="Proteomes" id="UP000248484"/>
    </source>
</evidence>
<name>A0A9W2WDB4_PHYMC</name>
<dbReference type="SUPFAM" id="SSF109640">
    <property type="entry name" value="KRAB domain (Kruppel-associated box)"/>
    <property type="match status" value="1"/>
</dbReference>
<dbReference type="CDD" id="cd07765">
    <property type="entry name" value="KRAB_A-box"/>
    <property type="match status" value="1"/>
</dbReference>
<dbReference type="GeneID" id="102994299"/>
<sequence length="253" mass="29023">MPDGQHLSGIFWMGKNPVWWKCLGLIVLPGSKGLHAPGQEPGQEGDTRGRMAAGLLTTWSQDSVTFEEVAVDFSQEEWALLDPAQKILYRDVMLENFRNLASVEYHLCKHSLITEVEQEELRPEQRGILQCAYRDRDTQLKSKDAILMQNVPGEKTSNGIKMVRFTRNDSWFFRMGELCEFQGIKQQQQTNKGRHLRQQLTLVRNQWNLIIVENSSERTVTLFVRDIARERNATNVKNMGKTLAIPQLLGVII</sequence>
<dbReference type="Pfam" id="PF01352">
    <property type="entry name" value="KRAB"/>
    <property type="match status" value="1"/>
</dbReference>
<protein>
    <submittedName>
        <fullName evidence="3">Zinc finger protein 699 isoform X13</fullName>
    </submittedName>
</protein>
<dbReference type="PANTHER" id="PTHR23232">
    <property type="entry name" value="KRAB DOMAIN C2H2 ZINC FINGER"/>
    <property type="match status" value="1"/>
</dbReference>
<dbReference type="RefSeq" id="XP_054937050.1">
    <property type="nucleotide sequence ID" value="XM_055081075.1"/>
</dbReference>
<dbReference type="Gene3D" id="6.10.140.140">
    <property type="match status" value="1"/>
</dbReference>
<dbReference type="SMART" id="SM00349">
    <property type="entry name" value="KRAB"/>
    <property type="match status" value="1"/>
</dbReference>
<dbReference type="InterPro" id="IPR050169">
    <property type="entry name" value="Krueppel_C2H2_ZnF"/>
</dbReference>
<feature type="domain" description="KRAB" evidence="1">
    <location>
        <begin position="64"/>
        <end position="135"/>
    </location>
</feature>
<dbReference type="PANTHER" id="PTHR23232:SF157">
    <property type="entry name" value="ZINC FINGER PROTEIN 525"/>
    <property type="match status" value="1"/>
</dbReference>
<evidence type="ECO:0000313" key="3">
    <source>
        <dbReference type="RefSeq" id="XP_054937050.1"/>
    </source>
</evidence>
<proteinExistence type="predicted"/>
<dbReference type="Proteomes" id="UP000248484">
    <property type="component" value="Chromosome 2"/>
</dbReference>
<dbReference type="GO" id="GO:0006355">
    <property type="term" value="P:regulation of DNA-templated transcription"/>
    <property type="evidence" value="ECO:0007669"/>
    <property type="project" value="InterPro"/>
</dbReference>
<dbReference type="InterPro" id="IPR036051">
    <property type="entry name" value="KRAB_dom_sf"/>
</dbReference>
<gene>
    <name evidence="3" type="primary">LOC102994299</name>
</gene>
<reference evidence="3" key="1">
    <citation type="submission" date="2025-08" db="UniProtKB">
        <authorList>
            <consortium name="RefSeq"/>
        </authorList>
    </citation>
    <scope>IDENTIFICATION</scope>
    <source>
        <tissue evidence="3">Muscle</tissue>
    </source>
</reference>
<accession>A0A9W2WDB4</accession>
<dbReference type="PROSITE" id="PS50805">
    <property type="entry name" value="KRAB"/>
    <property type="match status" value="1"/>
</dbReference>
<evidence type="ECO:0000259" key="1">
    <source>
        <dbReference type="PROSITE" id="PS50805"/>
    </source>
</evidence>
<dbReference type="InterPro" id="IPR001909">
    <property type="entry name" value="KRAB"/>
</dbReference>
<organism evidence="2 3">
    <name type="scientific">Physeter macrocephalus</name>
    <name type="common">Sperm whale</name>
    <name type="synonym">Physeter catodon</name>
    <dbReference type="NCBI Taxonomy" id="9755"/>
    <lineage>
        <taxon>Eukaryota</taxon>
        <taxon>Metazoa</taxon>
        <taxon>Chordata</taxon>
        <taxon>Craniata</taxon>
        <taxon>Vertebrata</taxon>
        <taxon>Euteleostomi</taxon>
        <taxon>Mammalia</taxon>
        <taxon>Eutheria</taxon>
        <taxon>Laurasiatheria</taxon>
        <taxon>Artiodactyla</taxon>
        <taxon>Whippomorpha</taxon>
        <taxon>Cetacea</taxon>
        <taxon>Odontoceti</taxon>
        <taxon>Physeteridae</taxon>
        <taxon>Physeter</taxon>
    </lineage>
</organism>
<dbReference type="AlphaFoldDB" id="A0A9W2WDB4"/>
<keyword evidence="2" id="KW-1185">Reference proteome</keyword>